<accession>A0A563DTU4</accession>
<evidence type="ECO:0000259" key="3">
    <source>
        <dbReference type="Pfam" id="PF00326"/>
    </source>
</evidence>
<keyword evidence="5" id="KW-1185">Reference proteome</keyword>
<keyword evidence="2" id="KW-0645">Protease</keyword>
<feature type="domain" description="Peptidase S9 prolyl oligopeptidase catalytic" evidence="3">
    <location>
        <begin position="454"/>
        <end position="655"/>
    </location>
</feature>
<evidence type="ECO:0000256" key="2">
    <source>
        <dbReference type="ARBA" id="ARBA00022825"/>
    </source>
</evidence>
<dbReference type="Pfam" id="PF00326">
    <property type="entry name" value="Peptidase_S9"/>
    <property type="match status" value="1"/>
</dbReference>
<dbReference type="InterPro" id="IPR001375">
    <property type="entry name" value="Peptidase_S9_cat"/>
</dbReference>
<name>A0A563DTU4_9MICO</name>
<evidence type="ECO:0000256" key="1">
    <source>
        <dbReference type="ARBA" id="ARBA00022801"/>
    </source>
</evidence>
<dbReference type="GO" id="GO:0004252">
    <property type="term" value="F:serine-type endopeptidase activity"/>
    <property type="evidence" value="ECO:0007669"/>
    <property type="project" value="TreeGrafter"/>
</dbReference>
<dbReference type="Proteomes" id="UP000320244">
    <property type="component" value="Unassembled WGS sequence"/>
</dbReference>
<dbReference type="SUPFAM" id="SSF53474">
    <property type="entry name" value="alpha/beta-Hydrolases"/>
    <property type="match status" value="1"/>
</dbReference>
<dbReference type="Gene3D" id="3.40.50.1820">
    <property type="entry name" value="alpha/beta hydrolase"/>
    <property type="match status" value="1"/>
</dbReference>
<dbReference type="SUPFAM" id="SSF82171">
    <property type="entry name" value="DPP6 N-terminal domain-like"/>
    <property type="match status" value="1"/>
</dbReference>
<dbReference type="InterPro" id="IPR011042">
    <property type="entry name" value="6-blade_b-propeller_TolB-like"/>
</dbReference>
<keyword evidence="1" id="KW-0378">Hydrolase</keyword>
<reference evidence="4 5" key="2">
    <citation type="submission" date="2019-08" db="EMBL/GenBank/DDBJ databases">
        <title>Jejuicoccus antrihumi gen. nov., sp. nov., a new member of the family Dermacoccaceae isolated from a cave.</title>
        <authorList>
            <person name="Schumann P."/>
            <person name="Kim I.S."/>
        </authorList>
    </citation>
    <scope>NUCLEOTIDE SEQUENCE [LARGE SCALE GENOMIC DNA]</scope>
    <source>
        <strain evidence="4 5">C5-26</strain>
    </source>
</reference>
<dbReference type="OrthoDB" id="262125at2"/>
<dbReference type="RefSeq" id="WP_146319930.1">
    <property type="nucleotide sequence ID" value="NZ_VCQV01000037.1"/>
</dbReference>
<reference evidence="4 5" key="1">
    <citation type="submission" date="2019-05" db="EMBL/GenBank/DDBJ databases">
        <authorList>
            <person name="Lee S.D."/>
        </authorList>
    </citation>
    <scope>NUCLEOTIDE SEQUENCE [LARGE SCALE GENOMIC DNA]</scope>
    <source>
        <strain evidence="4 5">C5-26</strain>
    </source>
</reference>
<dbReference type="AlphaFoldDB" id="A0A563DTU4"/>
<gene>
    <name evidence="4" type="ORF">FGL98_20395</name>
</gene>
<dbReference type="PANTHER" id="PTHR42776">
    <property type="entry name" value="SERINE PEPTIDASE S9 FAMILY MEMBER"/>
    <property type="match status" value="1"/>
</dbReference>
<organism evidence="4 5">
    <name type="scientific">Leekyejoonella antrihumi</name>
    <dbReference type="NCBI Taxonomy" id="1660198"/>
    <lineage>
        <taxon>Bacteria</taxon>
        <taxon>Bacillati</taxon>
        <taxon>Actinomycetota</taxon>
        <taxon>Actinomycetes</taxon>
        <taxon>Micrococcales</taxon>
        <taxon>Dermacoccaceae</taxon>
        <taxon>Leekyejoonella</taxon>
    </lineage>
</organism>
<evidence type="ECO:0000313" key="4">
    <source>
        <dbReference type="EMBL" id="TWP33688.1"/>
    </source>
</evidence>
<dbReference type="InterPro" id="IPR011659">
    <property type="entry name" value="WD40"/>
</dbReference>
<dbReference type="GO" id="GO:0006508">
    <property type="term" value="P:proteolysis"/>
    <property type="evidence" value="ECO:0007669"/>
    <property type="project" value="InterPro"/>
</dbReference>
<proteinExistence type="predicted"/>
<evidence type="ECO:0000313" key="5">
    <source>
        <dbReference type="Proteomes" id="UP000320244"/>
    </source>
</evidence>
<sequence length="657" mass="69961">MSNDLRETPEYAAIAEHFRRLHEPAFGRPHALREPHVTADGSRVVVTGSVYDELIGLPRTAIFTAADGELRPVSAGAGSARWARYAPDGARLAFLSDRGKAGVFQLFLLGDDRFGEAVEAPAVPGTVEYAYWSPDSAQILLGVAGLGADLSGGQGSGTNARLDDELPAWHPLVETGAEESAWRSLWLYTIATGTVSRLSPDGLNCWEAGWCGPSQVVAVTSNRPSEDDWYTAALTLIDVSNGQSTELLRSEVQLALPTGSPDGTHVSIVQAVCSDRWVVAGDLLLIDLASGTHTTIDTAHTDVTRLEWIGNTRLGYFGQRHLDSVAGILDVATGQVSELFCTEMACGGPWYPDGAFTADGRVATVQEAYHLPPQIVLAGGEKDEVLASVAHTGTDYLLSIAGTAQAVSWPAPDGLEIEGVLCTPPGDGPFPLIVNVHGGPIWAFRNTWSMNYQWVPLLVSRGYAVLSPNPRGSGGRGQAFARHVVGDMGGADTHDYLSGVDTLIDRGVVDGSRVGLIGGSYGGFMSSWLVTQDQRFAAAVPVSPVTDWYSQSFTSNIAGWGNTFLGADPEEPGSSAHTRSPVLQASKVRTPCLNVAGANDRCTPPGQAREFHQALLAQGVDSRLVIYPQEGHGVRAYPAMTDFLTRTVSWFETHMPA</sequence>
<dbReference type="PANTHER" id="PTHR42776:SF4">
    <property type="entry name" value="ACYLAMINO-ACID-RELEASING ENZYME"/>
    <property type="match status" value="1"/>
</dbReference>
<keyword evidence="2" id="KW-0720">Serine protease</keyword>
<protein>
    <submittedName>
        <fullName evidence="4">S9 family peptidase</fullName>
    </submittedName>
</protein>
<dbReference type="Pfam" id="PF07676">
    <property type="entry name" value="PD40"/>
    <property type="match status" value="1"/>
</dbReference>
<dbReference type="InterPro" id="IPR029058">
    <property type="entry name" value="AB_hydrolase_fold"/>
</dbReference>
<dbReference type="EMBL" id="VCQV01000037">
    <property type="protein sequence ID" value="TWP33688.1"/>
    <property type="molecule type" value="Genomic_DNA"/>
</dbReference>
<dbReference type="Gene3D" id="2.120.10.30">
    <property type="entry name" value="TolB, C-terminal domain"/>
    <property type="match status" value="2"/>
</dbReference>
<comment type="caution">
    <text evidence="4">The sequence shown here is derived from an EMBL/GenBank/DDBJ whole genome shotgun (WGS) entry which is preliminary data.</text>
</comment>